<dbReference type="STRING" id="1278311.GCA_000428705_00944"/>
<feature type="site" description="Transition state stabilizer" evidence="4 7">
    <location>
        <position position="166"/>
    </location>
</feature>
<dbReference type="KEGG" id="aaxa:NCTC10138_00832"/>
<gene>
    <name evidence="4 9" type="primary">gpmA</name>
    <name evidence="9" type="ORF">NCTC10138_00832</name>
</gene>
<dbReference type="Proteomes" id="UP000289841">
    <property type="component" value="Chromosome"/>
</dbReference>
<evidence type="ECO:0000256" key="5">
    <source>
        <dbReference type="PIRSR" id="PIRSR613078-1"/>
    </source>
</evidence>
<dbReference type="InterPro" id="IPR013078">
    <property type="entry name" value="His_Pase_superF_clade-1"/>
</dbReference>
<reference evidence="9 10" key="1">
    <citation type="submission" date="2019-01" db="EMBL/GenBank/DDBJ databases">
        <authorList>
            <consortium name="Pathogen Informatics"/>
        </authorList>
    </citation>
    <scope>NUCLEOTIDE SEQUENCE [LARGE SCALE GENOMIC DNA]</scope>
    <source>
        <strain evidence="9 10">NCTC10138</strain>
    </source>
</reference>
<dbReference type="HAMAP" id="MF_01039">
    <property type="entry name" value="PGAM_GpmA"/>
    <property type="match status" value="1"/>
</dbReference>
<evidence type="ECO:0000256" key="3">
    <source>
        <dbReference type="ARBA" id="ARBA00023235"/>
    </source>
</evidence>
<comment type="similarity">
    <text evidence="1 4">Belongs to the phosphoglycerate mutase family. BPG-dependent PGAM subfamily.</text>
</comment>
<feature type="binding site" evidence="4 6">
    <location>
        <position position="97"/>
    </location>
    <ligand>
        <name>substrate</name>
    </ligand>
</feature>
<evidence type="ECO:0000256" key="8">
    <source>
        <dbReference type="RuleBase" id="RU004512"/>
    </source>
</evidence>
<evidence type="ECO:0000256" key="7">
    <source>
        <dbReference type="PIRSR" id="PIRSR613078-3"/>
    </source>
</evidence>
<dbReference type="Pfam" id="PF00300">
    <property type="entry name" value="His_Phos_1"/>
    <property type="match status" value="1"/>
</dbReference>
<protein>
    <recommendedName>
        <fullName evidence="4 8">2,3-bisphosphoglycerate-dependent phosphoglycerate mutase</fullName>
        <shortName evidence="4">BPG-dependent PGAM</shortName>
        <shortName evidence="4">PGAM</shortName>
        <shortName evidence="4">Phosphoglyceromutase</shortName>
        <shortName evidence="4">dPGM</shortName>
        <ecNumber evidence="4 8">5.4.2.11</ecNumber>
    </recommendedName>
</protein>
<feature type="active site" description="Tele-phosphohistidine intermediate" evidence="4 5">
    <location>
        <position position="9"/>
    </location>
</feature>
<dbReference type="InterPro" id="IPR005952">
    <property type="entry name" value="Phosphogly_mut1"/>
</dbReference>
<dbReference type="SMART" id="SM00855">
    <property type="entry name" value="PGAM"/>
    <property type="match status" value="1"/>
</dbReference>
<dbReference type="AlphaFoldDB" id="A0A449BDC2"/>
<dbReference type="SUPFAM" id="SSF53254">
    <property type="entry name" value="Phosphoglycerate mutase-like"/>
    <property type="match status" value="1"/>
</dbReference>
<accession>A0A449BDC2</accession>
<sequence length="213" mass="24627">MVELVVVRHGQSLWNLENRFTGWVDVDLTEKGVLEAREAGEKLVSNNYKFDIAYVSMLKRARHTLNIILNVLNESIPIIESKNLNERHYGGLQGQNKQEATIKFGEETVKTWRRSYDVRPPEAEKPNLSEPNGESLKDTYERVVKYFHETIEKDLKNHKKLLIVAHGNSLRALSKYLLKLSDSEIIDFEIPTGKPLVFKLDDNLNVISYDYLK</sequence>
<feature type="binding site" evidence="4 6">
    <location>
        <begin position="167"/>
        <end position="168"/>
    </location>
    <ligand>
        <name>substrate</name>
    </ligand>
</feature>
<evidence type="ECO:0000256" key="2">
    <source>
        <dbReference type="ARBA" id="ARBA00023152"/>
    </source>
</evidence>
<evidence type="ECO:0000256" key="1">
    <source>
        <dbReference type="ARBA" id="ARBA00006717"/>
    </source>
</evidence>
<evidence type="ECO:0000313" key="10">
    <source>
        <dbReference type="Proteomes" id="UP000289841"/>
    </source>
</evidence>
<feature type="binding site" evidence="4 6">
    <location>
        <begin position="8"/>
        <end position="15"/>
    </location>
    <ligand>
        <name>substrate</name>
    </ligand>
</feature>
<keyword evidence="3 4" id="KW-0413">Isomerase</keyword>
<name>A0A449BDC2_HAPAX</name>
<dbReference type="InterPro" id="IPR029033">
    <property type="entry name" value="His_PPase_superfam"/>
</dbReference>
<evidence type="ECO:0000256" key="4">
    <source>
        <dbReference type="HAMAP-Rule" id="MF_01039"/>
    </source>
</evidence>
<feature type="active site" description="Proton donor/acceptor" evidence="4 5">
    <location>
        <position position="86"/>
    </location>
</feature>
<dbReference type="GO" id="GO:0006094">
    <property type="term" value="P:gluconeogenesis"/>
    <property type="evidence" value="ECO:0007669"/>
    <property type="project" value="UniProtKB-UniRule"/>
</dbReference>
<dbReference type="NCBIfam" id="TIGR01258">
    <property type="entry name" value="pgm_1"/>
    <property type="match status" value="1"/>
</dbReference>
<feature type="binding site" evidence="4 6">
    <location>
        <position position="60"/>
    </location>
    <ligand>
        <name>substrate</name>
    </ligand>
</feature>
<proteinExistence type="inferred from homology"/>
<dbReference type="Gene3D" id="3.40.50.1240">
    <property type="entry name" value="Phosphoglycerate mutase-like"/>
    <property type="match status" value="1"/>
</dbReference>
<comment type="function">
    <text evidence="4 8">Catalyzes the interconversion of 2-phosphoglycerate and 3-phosphoglycerate.</text>
</comment>
<dbReference type="GO" id="GO:0006096">
    <property type="term" value="P:glycolytic process"/>
    <property type="evidence" value="ECO:0007669"/>
    <property type="project" value="UniProtKB-UniRule"/>
</dbReference>
<dbReference type="EC" id="5.4.2.11" evidence="4 8"/>
<feature type="binding site" evidence="4 6">
    <location>
        <begin position="21"/>
        <end position="22"/>
    </location>
    <ligand>
        <name>substrate</name>
    </ligand>
</feature>
<dbReference type="GO" id="GO:0004619">
    <property type="term" value="F:phosphoglycerate mutase activity"/>
    <property type="evidence" value="ECO:0007669"/>
    <property type="project" value="UniProtKB-UniRule"/>
</dbReference>
<comment type="pathway">
    <text evidence="4 8">Carbohydrate degradation; glycolysis; pyruvate from D-glyceraldehyde 3-phosphate: step 3/5.</text>
</comment>
<evidence type="ECO:0000256" key="6">
    <source>
        <dbReference type="PIRSR" id="PIRSR613078-2"/>
    </source>
</evidence>
<keyword evidence="4" id="KW-0312">Gluconeogenesis</keyword>
<dbReference type="PANTHER" id="PTHR11931">
    <property type="entry name" value="PHOSPHOGLYCERATE MUTASE"/>
    <property type="match status" value="1"/>
</dbReference>
<dbReference type="PIRSF" id="PIRSF000709">
    <property type="entry name" value="6PFK_2-Ptase"/>
    <property type="match status" value="1"/>
</dbReference>
<dbReference type="OrthoDB" id="9781415at2"/>
<keyword evidence="2 4" id="KW-0324">Glycolysis</keyword>
<evidence type="ECO:0000313" key="9">
    <source>
        <dbReference type="EMBL" id="VEU80461.1"/>
    </source>
</evidence>
<comment type="catalytic activity">
    <reaction evidence="4 8">
        <text>(2R)-2-phosphoglycerate = (2R)-3-phosphoglycerate</text>
        <dbReference type="Rhea" id="RHEA:15901"/>
        <dbReference type="ChEBI" id="CHEBI:58272"/>
        <dbReference type="ChEBI" id="CHEBI:58289"/>
        <dbReference type="EC" id="5.4.2.11"/>
    </reaction>
</comment>
<feature type="binding site" evidence="4 6">
    <location>
        <begin position="113"/>
        <end position="114"/>
    </location>
    <ligand>
        <name>substrate</name>
    </ligand>
</feature>
<organism evidence="9 10">
    <name type="scientific">Haploplasma axanthum</name>
    <name type="common">Acholeplasma axanthum</name>
    <dbReference type="NCBI Taxonomy" id="29552"/>
    <lineage>
        <taxon>Bacteria</taxon>
        <taxon>Bacillati</taxon>
        <taxon>Mycoplasmatota</taxon>
        <taxon>Mollicutes</taxon>
        <taxon>Acholeplasmatales</taxon>
        <taxon>Acholeplasmataceae</taxon>
        <taxon>Haploplasma</taxon>
    </lineage>
</organism>
<dbReference type="InterPro" id="IPR001345">
    <property type="entry name" value="PG/BPGM_mutase_AS"/>
</dbReference>
<keyword evidence="10" id="KW-1185">Reference proteome</keyword>
<dbReference type="CDD" id="cd07067">
    <property type="entry name" value="HP_PGM_like"/>
    <property type="match status" value="1"/>
</dbReference>
<dbReference type="UniPathway" id="UPA00109">
    <property type="reaction ID" value="UER00186"/>
</dbReference>
<feature type="binding site" evidence="4 6">
    <location>
        <begin position="86"/>
        <end position="89"/>
    </location>
    <ligand>
        <name>substrate</name>
    </ligand>
</feature>
<dbReference type="PROSITE" id="PS00175">
    <property type="entry name" value="PG_MUTASE"/>
    <property type="match status" value="1"/>
</dbReference>
<dbReference type="EMBL" id="LR215048">
    <property type="protein sequence ID" value="VEU80461.1"/>
    <property type="molecule type" value="Genomic_DNA"/>
</dbReference>
<dbReference type="RefSeq" id="WP_026390495.1">
    <property type="nucleotide sequence ID" value="NZ_LR215048.1"/>
</dbReference>